<dbReference type="PANTHER" id="PTHR48025">
    <property type="entry name" value="OS02G0815200 PROTEIN"/>
    <property type="match status" value="1"/>
</dbReference>
<feature type="region of interest" description="Disordered" evidence="3">
    <location>
        <begin position="215"/>
        <end position="235"/>
    </location>
</feature>
<dbReference type="Gene3D" id="3.30.70.330">
    <property type="match status" value="3"/>
</dbReference>
<organism evidence="5 6">
    <name type="scientific">Arxiozyma heterogenica</name>
    <dbReference type="NCBI Taxonomy" id="278026"/>
    <lineage>
        <taxon>Eukaryota</taxon>
        <taxon>Fungi</taxon>
        <taxon>Dikarya</taxon>
        <taxon>Ascomycota</taxon>
        <taxon>Saccharomycotina</taxon>
        <taxon>Saccharomycetes</taxon>
        <taxon>Saccharomycetales</taxon>
        <taxon>Saccharomycetaceae</taxon>
        <taxon>Arxiozyma</taxon>
    </lineage>
</organism>
<dbReference type="InterPro" id="IPR035979">
    <property type="entry name" value="RBD_domain_sf"/>
</dbReference>
<keyword evidence="1 2" id="KW-0694">RNA-binding</keyword>
<feature type="compositionally biased region" description="Basic and acidic residues" evidence="3">
    <location>
        <begin position="220"/>
        <end position="235"/>
    </location>
</feature>
<feature type="region of interest" description="Disordered" evidence="3">
    <location>
        <begin position="27"/>
        <end position="115"/>
    </location>
</feature>
<evidence type="ECO:0000256" key="3">
    <source>
        <dbReference type="SAM" id="MobiDB-lite"/>
    </source>
</evidence>
<feature type="domain" description="RRM" evidence="4">
    <location>
        <begin position="245"/>
        <end position="322"/>
    </location>
</feature>
<comment type="caution">
    <text evidence="5">The sequence shown here is derived from an EMBL/GenBank/DDBJ whole genome shotgun (WGS) entry which is preliminary data.</text>
</comment>
<feature type="domain" description="RRM" evidence="4">
    <location>
        <begin position="142"/>
        <end position="218"/>
    </location>
</feature>
<evidence type="ECO:0000313" key="6">
    <source>
        <dbReference type="Proteomes" id="UP001306508"/>
    </source>
</evidence>
<name>A0AAN7WK98_9SACH</name>
<feature type="domain" description="RRM" evidence="4">
    <location>
        <begin position="368"/>
        <end position="442"/>
    </location>
</feature>
<evidence type="ECO:0000313" key="5">
    <source>
        <dbReference type="EMBL" id="KAK5782060.1"/>
    </source>
</evidence>
<dbReference type="EMBL" id="JAWIZZ010000022">
    <property type="protein sequence ID" value="KAK5782060.1"/>
    <property type="molecule type" value="Genomic_DNA"/>
</dbReference>
<sequence>MSIIPLVVLNDLLNKIVIIRDSYRSRSRSPSRYDYRDEYERETRRSYRGSYGNRERENYRRKDTYEKDSYKIRNNNRGRDRYSNDWGRRDDGRYRERQYNSKGRNDSRMGSRYRNTRGDYGPILARELDSSYDEKVNRNFANSIFVGNLTYDCTPDDLKKYFSGIGEVVRADIITSRGHHRGMGTVEFTNTRDVDEAIRQYDGSFFMDRSIFVRQDNPPPEDKRDRFQSKRISRESRKRDSRESFTVYVENLPYSVNWQALKDMFKECGEVLHADVEIDSSGYSKGRGVVVFPNEETMKRAIRMYNNYEMNGKTLVVTPSRYDSKDYQENFDSEQATAVGMEGDIDDVDIDAANRFTEGYEAEGDRNNFIFCSNLPESTAKSDLFDLFGTIGNVVNAELRYDPLGAPTGIAVIQYSDISDADVCIERLHGYNYGGWQILNKE</sequence>
<gene>
    <name evidence="5" type="ORF">RI543_000546</name>
</gene>
<dbReference type="InterPro" id="IPR050502">
    <property type="entry name" value="Euk_RNA-bind_prot"/>
</dbReference>
<proteinExistence type="predicted"/>
<accession>A0AAN7WK98</accession>
<dbReference type="GO" id="GO:0005634">
    <property type="term" value="C:nucleus"/>
    <property type="evidence" value="ECO:0007669"/>
    <property type="project" value="TreeGrafter"/>
</dbReference>
<reference evidence="6" key="1">
    <citation type="submission" date="2023-07" db="EMBL/GenBank/DDBJ databases">
        <title>A draft genome of Kazachstania heterogenica Y-27499.</title>
        <authorList>
            <person name="Donic C."/>
            <person name="Kralova J.S."/>
            <person name="Fidel L."/>
            <person name="Ben-Dor S."/>
            <person name="Jung S."/>
        </authorList>
    </citation>
    <scope>NUCLEOTIDE SEQUENCE [LARGE SCALE GENOMIC DNA]</scope>
    <source>
        <strain evidence="6">Y27499</strain>
    </source>
</reference>
<dbReference type="CDD" id="cd21605">
    <property type="entry name" value="RRM1_HRB1_GBP2"/>
    <property type="match status" value="1"/>
</dbReference>
<dbReference type="AlphaFoldDB" id="A0AAN7WK98"/>
<dbReference type="SMART" id="SM00360">
    <property type="entry name" value="RRM"/>
    <property type="match status" value="3"/>
</dbReference>
<dbReference type="Proteomes" id="UP001306508">
    <property type="component" value="Unassembled WGS sequence"/>
</dbReference>
<dbReference type="GO" id="GO:0003729">
    <property type="term" value="F:mRNA binding"/>
    <property type="evidence" value="ECO:0007669"/>
    <property type="project" value="TreeGrafter"/>
</dbReference>
<feature type="compositionally biased region" description="Basic and acidic residues" evidence="3">
    <location>
        <begin position="31"/>
        <end position="45"/>
    </location>
</feature>
<evidence type="ECO:0000256" key="1">
    <source>
        <dbReference type="ARBA" id="ARBA00022884"/>
    </source>
</evidence>
<evidence type="ECO:0000259" key="4">
    <source>
        <dbReference type="PROSITE" id="PS50102"/>
    </source>
</evidence>
<dbReference type="InterPro" id="IPR012677">
    <property type="entry name" value="Nucleotide-bd_a/b_plait_sf"/>
</dbReference>
<keyword evidence="6" id="KW-1185">Reference proteome</keyword>
<feature type="compositionally biased region" description="Basic and acidic residues" evidence="3">
    <location>
        <begin position="53"/>
        <end position="109"/>
    </location>
</feature>
<protein>
    <recommendedName>
        <fullName evidence="4">RRM domain-containing protein</fullName>
    </recommendedName>
</protein>
<dbReference type="Pfam" id="PF00076">
    <property type="entry name" value="RRM_1"/>
    <property type="match status" value="3"/>
</dbReference>
<evidence type="ECO:0000256" key="2">
    <source>
        <dbReference type="PROSITE-ProRule" id="PRU00176"/>
    </source>
</evidence>
<dbReference type="PANTHER" id="PTHR48025:SF26">
    <property type="entry name" value="HETEROGENEOUS NUCLEAR RIBONUCLEOPROTEIN M-RELATED"/>
    <property type="match status" value="1"/>
</dbReference>
<dbReference type="InterPro" id="IPR000504">
    <property type="entry name" value="RRM_dom"/>
</dbReference>
<dbReference type="PROSITE" id="PS50102">
    <property type="entry name" value="RRM"/>
    <property type="match status" value="3"/>
</dbReference>
<dbReference type="SUPFAM" id="SSF54928">
    <property type="entry name" value="RNA-binding domain, RBD"/>
    <property type="match status" value="2"/>
</dbReference>